<dbReference type="STRING" id="1036808.A0A0C2Z867"/>
<name>A0A0C2Z867_9AGAM</name>
<keyword evidence="2" id="KW-1185">Reference proteome</keyword>
<evidence type="ECO:0000313" key="1">
    <source>
        <dbReference type="EMBL" id="KIM58128.1"/>
    </source>
</evidence>
<reference evidence="1 2" key="1">
    <citation type="submission" date="2014-04" db="EMBL/GenBank/DDBJ databases">
        <authorList>
            <consortium name="DOE Joint Genome Institute"/>
            <person name="Kuo A."/>
            <person name="Kohler A."/>
            <person name="Nagy L.G."/>
            <person name="Floudas D."/>
            <person name="Copeland A."/>
            <person name="Barry K.W."/>
            <person name="Cichocki N."/>
            <person name="Veneault-Fourrey C."/>
            <person name="LaButti K."/>
            <person name="Lindquist E.A."/>
            <person name="Lipzen A."/>
            <person name="Lundell T."/>
            <person name="Morin E."/>
            <person name="Murat C."/>
            <person name="Sun H."/>
            <person name="Tunlid A."/>
            <person name="Henrissat B."/>
            <person name="Grigoriev I.V."/>
            <person name="Hibbett D.S."/>
            <person name="Martin F."/>
            <person name="Nordberg H.P."/>
            <person name="Cantor M.N."/>
            <person name="Hua S.X."/>
        </authorList>
    </citation>
    <scope>NUCLEOTIDE SEQUENCE [LARGE SCALE GENOMIC DNA]</scope>
    <source>
        <strain evidence="1 2">Foug A</strain>
    </source>
</reference>
<gene>
    <name evidence="1" type="ORF">SCLCIDRAFT_128936</name>
</gene>
<accession>A0A0C2Z867</accession>
<proteinExistence type="predicted"/>
<dbReference type="InParanoid" id="A0A0C2Z867"/>
<reference evidence="2" key="2">
    <citation type="submission" date="2015-01" db="EMBL/GenBank/DDBJ databases">
        <title>Evolutionary Origins and Diversification of the Mycorrhizal Mutualists.</title>
        <authorList>
            <consortium name="DOE Joint Genome Institute"/>
            <consortium name="Mycorrhizal Genomics Consortium"/>
            <person name="Kohler A."/>
            <person name="Kuo A."/>
            <person name="Nagy L.G."/>
            <person name="Floudas D."/>
            <person name="Copeland A."/>
            <person name="Barry K.W."/>
            <person name="Cichocki N."/>
            <person name="Veneault-Fourrey C."/>
            <person name="LaButti K."/>
            <person name="Lindquist E.A."/>
            <person name="Lipzen A."/>
            <person name="Lundell T."/>
            <person name="Morin E."/>
            <person name="Murat C."/>
            <person name="Riley R."/>
            <person name="Ohm R."/>
            <person name="Sun H."/>
            <person name="Tunlid A."/>
            <person name="Henrissat B."/>
            <person name="Grigoriev I.V."/>
            <person name="Hibbett D.S."/>
            <person name="Martin F."/>
        </authorList>
    </citation>
    <scope>NUCLEOTIDE SEQUENCE [LARGE SCALE GENOMIC DNA]</scope>
    <source>
        <strain evidence="2">Foug A</strain>
    </source>
</reference>
<dbReference type="Proteomes" id="UP000053989">
    <property type="component" value="Unassembled WGS sequence"/>
</dbReference>
<dbReference type="EMBL" id="KN822090">
    <property type="protein sequence ID" value="KIM58128.1"/>
    <property type="molecule type" value="Genomic_DNA"/>
</dbReference>
<organism evidence="1 2">
    <name type="scientific">Scleroderma citrinum Foug A</name>
    <dbReference type="NCBI Taxonomy" id="1036808"/>
    <lineage>
        <taxon>Eukaryota</taxon>
        <taxon>Fungi</taxon>
        <taxon>Dikarya</taxon>
        <taxon>Basidiomycota</taxon>
        <taxon>Agaricomycotina</taxon>
        <taxon>Agaricomycetes</taxon>
        <taxon>Agaricomycetidae</taxon>
        <taxon>Boletales</taxon>
        <taxon>Sclerodermatineae</taxon>
        <taxon>Sclerodermataceae</taxon>
        <taxon>Scleroderma</taxon>
    </lineage>
</organism>
<dbReference type="HOGENOM" id="CLU_2591222_0_0_1"/>
<sequence length="80" mass="9164">METYSWHVNQACAWLQSHFKEDRSLSITSHPEEGSEIYHDPAFKDVFEGQPNHCSNEALSIYLGWKGFKENCSQSTIDGI</sequence>
<evidence type="ECO:0000313" key="2">
    <source>
        <dbReference type="Proteomes" id="UP000053989"/>
    </source>
</evidence>
<dbReference type="AlphaFoldDB" id="A0A0C2Z867"/>
<dbReference type="OrthoDB" id="164951at2759"/>
<protein>
    <submittedName>
        <fullName evidence="1">Uncharacterized protein</fullName>
    </submittedName>
</protein>